<protein>
    <recommendedName>
        <fullName evidence="2">J domain-containing protein</fullName>
    </recommendedName>
</protein>
<dbReference type="InterPro" id="IPR036869">
    <property type="entry name" value="J_dom_sf"/>
</dbReference>
<dbReference type="SUPFAM" id="SSF46565">
    <property type="entry name" value="Chaperone J-domain"/>
    <property type="match status" value="1"/>
</dbReference>
<comment type="caution">
    <text evidence="3">The sequence shown here is derived from an EMBL/GenBank/DDBJ whole genome shotgun (WGS) entry which is preliminary data.</text>
</comment>
<feature type="signal peptide" evidence="1">
    <location>
        <begin position="1"/>
        <end position="16"/>
    </location>
</feature>
<dbReference type="PANTHER" id="PTHR24074">
    <property type="entry name" value="CO-CHAPERONE PROTEIN DJLA"/>
    <property type="match status" value="1"/>
</dbReference>
<gene>
    <name evidence="3" type="ORF">PDE001_LOCUS1070</name>
</gene>
<evidence type="ECO:0000313" key="3">
    <source>
        <dbReference type="EMBL" id="CAI5714048.1"/>
    </source>
</evidence>
<reference evidence="3" key="1">
    <citation type="submission" date="2022-12" db="EMBL/GenBank/DDBJ databases">
        <authorList>
            <person name="Webb A."/>
        </authorList>
    </citation>
    <scope>NUCLEOTIDE SEQUENCE</scope>
    <source>
        <strain evidence="3">Pd1</strain>
    </source>
</reference>
<accession>A0AAV0T745</accession>
<feature type="domain" description="J" evidence="2">
    <location>
        <begin position="19"/>
        <end position="97"/>
    </location>
</feature>
<organism evidence="3 4">
    <name type="scientific">Peronospora destructor</name>
    <dbReference type="NCBI Taxonomy" id="86335"/>
    <lineage>
        <taxon>Eukaryota</taxon>
        <taxon>Sar</taxon>
        <taxon>Stramenopiles</taxon>
        <taxon>Oomycota</taxon>
        <taxon>Peronosporomycetes</taxon>
        <taxon>Peronosporales</taxon>
        <taxon>Peronosporaceae</taxon>
        <taxon>Peronospora</taxon>
    </lineage>
</organism>
<dbReference type="Pfam" id="PF00226">
    <property type="entry name" value="DnaJ"/>
    <property type="match status" value="1"/>
</dbReference>
<keyword evidence="4" id="KW-1185">Reference proteome</keyword>
<name>A0AAV0T745_9STRA</name>
<sequence length="306" mass="34853">MKRVVLLALLLVLVAGEEDPYKVLGVKRSATEEEIKKAYRVLALKWHPDKNLGNPQAEQQFMRIGAAYDRLTTGPVAAKEEWRQRRQQQRAHYERSYPSHTYQYQVRWDLSHLTTPFFLLIGIAVVAGMLQLGTKSTETREEGGGGVTTEKKVGFSEIVERESPLGQVAKVFAPSSCELNVLYLTARRRRTLVFLPAENRHGCSVRDQFSVIEKLATEFRRDPLTFCWLDLKTQPADMCVQWEQQFGKIPAPFVVAFSYKGKKMSMLPPCNSNSEGRQVLEENVRKWLLRLTGGEVVQKPTAHGLF</sequence>
<dbReference type="SMART" id="SM00271">
    <property type="entry name" value="DnaJ"/>
    <property type="match status" value="1"/>
</dbReference>
<evidence type="ECO:0000256" key="1">
    <source>
        <dbReference type="SAM" id="SignalP"/>
    </source>
</evidence>
<keyword evidence="1" id="KW-0732">Signal</keyword>
<dbReference type="CDD" id="cd06257">
    <property type="entry name" value="DnaJ"/>
    <property type="match status" value="1"/>
</dbReference>
<dbReference type="PROSITE" id="PS50076">
    <property type="entry name" value="DNAJ_2"/>
    <property type="match status" value="1"/>
</dbReference>
<dbReference type="Proteomes" id="UP001162029">
    <property type="component" value="Unassembled WGS sequence"/>
</dbReference>
<dbReference type="InterPro" id="IPR001623">
    <property type="entry name" value="DnaJ_domain"/>
</dbReference>
<dbReference type="Gene3D" id="1.10.287.110">
    <property type="entry name" value="DnaJ domain"/>
    <property type="match status" value="1"/>
</dbReference>
<dbReference type="InterPro" id="IPR050817">
    <property type="entry name" value="DjlA_DnaK_co-chaperone"/>
</dbReference>
<dbReference type="PRINTS" id="PR00625">
    <property type="entry name" value="JDOMAIN"/>
</dbReference>
<dbReference type="AlphaFoldDB" id="A0AAV0T745"/>
<feature type="chain" id="PRO_5043874840" description="J domain-containing protein" evidence="1">
    <location>
        <begin position="17"/>
        <end position="306"/>
    </location>
</feature>
<proteinExistence type="predicted"/>
<evidence type="ECO:0000313" key="4">
    <source>
        <dbReference type="Proteomes" id="UP001162029"/>
    </source>
</evidence>
<evidence type="ECO:0000259" key="2">
    <source>
        <dbReference type="PROSITE" id="PS50076"/>
    </source>
</evidence>
<dbReference type="EMBL" id="CANTFM010000178">
    <property type="protein sequence ID" value="CAI5714048.1"/>
    <property type="molecule type" value="Genomic_DNA"/>
</dbReference>